<sequence>MYRNKCCLVIICMNNVLNVCFPTVVLITVKLSNIDSCTSTYGHFLVYNRVQFLLNLPSPDVTMAANFTISDSESEASEEVEEGEMNQSSTEQEQQIPQRNTVTLPELRLPVPGRIRLNSESHASTASRDEGLQVRGEEEAGTPTEGAPFRGRSKSAPPALWAAKKYGQKLRRMSDEFDSLLDKGEMRRVKSATTTRQMHHSKSWWSYLFSHQETEGENNHHENHTHRTE</sequence>
<keyword evidence="2" id="KW-0732">Signal</keyword>
<reference evidence="3" key="3">
    <citation type="submission" date="2025-09" db="UniProtKB">
        <authorList>
            <consortium name="Ensembl"/>
        </authorList>
    </citation>
    <scope>IDENTIFICATION</scope>
</reference>
<reference evidence="4" key="1">
    <citation type="submission" date="2015-09" db="EMBL/GenBank/DDBJ databases">
        <authorList>
            <person name="Sai Rama Sridatta P."/>
        </authorList>
    </citation>
    <scope>NUCLEOTIDE SEQUENCE [LARGE SCALE GENOMIC DNA]</scope>
</reference>
<dbReference type="STRING" id="8187.ENSLCAP00010039579"/>
<gene>
    <name evidence="3" type="primary">badb</name>
</gene>
<organism evidence="3 4">
    <name type="scientific">Lates calcarifer</name>
    <name type="common">Barramundi</name>
    <name type="synonym">Holocentrus calcarifer</name>
    <dbReference type="NCBI Taxonomy" id="8187"/>
    <lineage>
        <taxon>Eukaryota</taxon>
        <taxon>Metazoa</taxon>
        <taxon>Chordata</taxon>
        <taxon>Craniata</taxon>
        <taxon>Vertebrata</taxon>
        <taxon>Euteleostomi</taxon>
        <taxon>Actinopterygii</taxon>
        <taxon>Neopterygii</taxon>
        <taxon>Teleostei</taxon>
        <taxon>Neoteleostei</taxon>
        <taxon>Acanthomorphata</taxon>
        <taxon>Carangaria</taxon>
        <taxon>Carangaria incertae sedis</taxon>
        <taxon>Centropomidae</taxon>
        <taxon>Lates</taxon>
    </lineage>
</organism>
<dbReference type="GO" id="GO:0006915">
    <property type="term" value="P:apoptotic process"/>
    <property type="evidence" value="ECO:0007669"/>
    <property type="project" value="InterPro"/>
</dbReference>
<evidence type="ECO:0000256" key="2">
    <source>
        <dbReference type="SAM" id="SignalP"/>
    </source>
</evidence>
<feature type="chain" id="PRO_5021496137" evidence="2">
    <location>
        <begin position="23"/>
        <end position="229"/>
    </location>
</feature>
<dbReference type="Pfam" id="PF10514">
    <property type="entry name" value="Bcl-2_BAD"/>
    <property type="match status" value="1"/>
</dbReference>
<dbReference type="Proteomes" id="UP000314980">
    <property type="component" value="Unassembled WGS sequence"/>
</dbReference>
<dbReference type="FunCoup" id="A0A4W6EQX2">
    <property type="interactions" value="416"/>
</dbReference>
<feature type="region of interest" description="Disordered" evidence="1">
    <location>
        <begin position="72"/>
        <end position="158"/>
    </location>
</feature>
<dbReference type="GeneTree" id="ENSGT00940000167292"/>
<reference evidence="3" key="2">
    <citation type="submission" date="2025-08" db="UniProtKB">
        <authorList>
            <consortium name="Ensembl"/>
        </authorList>
    </citation>
    <scope>IDENTIFICATION</scope>
</reference>
<dbReference type="AlphaFoldDB" id="A0A4W6EQX2"/>
<dbReference type="PANTHER" id="PTHR28540">
    <property type="entry name" value="BCL2-ASSOCIATED AGONIST OF CELL DEATH"/>
    <property type="match status" value="1"/>
</dbReference>
<dbReference type="InterPro" id="IPR018868">
    <property type="entry name" value="BAD"/>
</dbReference>
<evidence type="ECO:0000313" key="3">
    <source>
        <dbReference type="Ensembl" id="ENSLCAP00010039579.1"/>
    </source>
</evidence>
<accession>A0A4W6EQX2</accession>
<feature type="compositionally biased region" description="Polar residues" evidence="1">
    <location>
        <begin position="85"/>
        <end position="103"/>
    </location>
</feature>
<dbReference type="Ensembl" id="ENSLCAT00010040510.1">
    <property type="protein sequence ID" value="ENSLCAP00010039579.1"/>
    <property type="gene ID" value="ENSLCAG00010018487.1"/>
</dbReference>
<protein>
    <submittedName>
        <fullName evidence="3">BCL2 associated agonist of cell death b</fullName>
    </submittedName>
</protein>
<feature type="compositionally biased region" description="Basic and acidic residues" evidence="1">
    <location>
        <begin position="127"/>
        <end position="138"/>
    </location>
</feature>
<evidence type="ECO:0000313" key="4">
    <source>
        <dbReference type="Proteomes" id="UP000314980"/>
    </source>
</evidence>
<proteinExistence type="predicted"/>
<dbReference type="PANTHER" id="PTHR28540:SF1">
    <property type="entry name" value="BCL2-ASSOCIATED AGONIST OF CELL DEATH"/>
    <property type="match status" value="1"/>
</dbReference>
<feature type="compositionally biased region" description="Acidic residues" evidence="1">
    <location>
        <begin position="72"/>
        <end position="84"/>
    </location>
</feature>
<keyword evidence="4" id="KW-1185">Reference proteome</keyword>
<evidence type="ECO:0000256" key="1">
    <source>
        <dbReference type="SAM" id="MobiDB-lite"/>
    </source>
</evidence>
<name>A0A4W6EQX2_LATCA</name>
<dbReference type="InParanoid" id="A0A4W6EQX2"/>
<feature type="signal peptide" evidence="2">
    <location>
        <begin position="1"/>
        <end position="22"/>
    </location>
</feature>